<dbReference type="Proteomes" id="UP001329430">
    <property type="component" value="Chromosome 5"/>
</dbReference>
<accession>A0AAN7VC33</accession>
<dbReference type="EMBL" id="JAVRBK010000005">
    <property type="protein sequence ID" value="KAK5643449.1"/>
    <property type="molecule type" value="Genomic_DNA"/>
</dbReference>
<gene>
    <name evidence="1" type="ORF">RI129_007294</name>
</gene>
<evidence type="ECO:0000313" key="1">
    <source>
        <dbReference type="EMBL" id="KAK5643449.1"/>
    </source>
</evidence>
<sequence>MENLTVDEILTVFSSGLLSEEGIRKAYTTVSYKILFDGDTVSSVENYNNFAEAARIVGGLPAQVNLEEVFVCVEEVQQRMFGTCISCAKRTRIESFDTKHNILLFKTEN</sequence>
<dbReference type="AlphaFoldDB" id="A0AAN7VC33"/>
<organism evidence="1 2">
    <name type="scientific">Pyrocoelia pectoralis</name>
    <dbReference type="NCBI Taxonomy" id="417401"/>
    <lineage>
        <taxon>Eukaryota</taxon>
        <taxon>Metazoa</taxon>
        <taxon>Ecdysozoa</taxon>
        <taxon>Arthropoda</taxon>
        <taxon>Hexapoda</taxon>
        <taxon>Insecta</taxon>
        <taxon>Pterygota</taxon>
        <taxon>Neoptera</taxon>
        <taxon>Endopterygota</taxon>
        <taxon>Coleoptera</taxon>
        <taxon>Polyphaga</taxon>
        <taxon>Elateriformia</taxon>
        <taxon>Elateroidea</taxon>
        <taxon>Lampyridae</taxon>
        <taxon>Lampyrinae</taxon>
        <taxon>Pyrocoelia</taxon>
    </lineage>
</organism>
<reference evidence="1 2" key="1">
    <citation type="journal article" date="2024" name="Insects">
        <title>An Improved Chromosome-Level Genome Assembly of the Firefly Pyrocoelia pectoralis.</title>
        <authorList>
            <person name="Fu X."/>
            <person name="Meyer-Rochow V.B."/>
            <person name="Ballantyne L."/>
            <person name="Zhu X."/>
        </authorList>
    </citation>
    <scope>NUCLEOTIDE SEQUENCE [LARGE SCALE GENOMIC DNA]</scope>
    <source>
        <strain evidence="1">XCY_ONT2</strain>
    </source>
</reference>
<evidence type="ECO:0000313" key="2">
    <source>
        <dbReference type="Proteomes" id="UP001329430"/>
    </source>
</evidence>
<keyword evidence="2" id="KW-1185">Reference proteome</keyword>
<comment type="caution">
    <text evidence="1">The sequence shown here is derived from an EMBL/GenBank/DDBJ whole genome shotgun (WGS) entry which is preliminary data.</text>
</comment>
<protein>
    <submittedName>
        <fullName evidence="1">Uncharacterized protein</fullName>
    </submittedName>
</protein>
<name>A0AAN7VC33_9COLE</name>
<proteinExistence type="predicted"/>